<evidence type="ECO:0000313" key="3">
    <source>
        <dbReference type="EMBL" id="CAE0681591.1"/>
    </source>
</evidence>
<accession>A0A7S4DZR7</accession>
<gene>
    <name evidence="3" type="ORF">LGLO00237_LOCUS33378</name>
</gene>
<dbReference type="PANTHER" id="PTHR47691">
    <property type="entry name" value="REGULATOR-RELATED"/>
    <property type="match status" value="1"/>
</dbReference>
<feature type="domain" description="CHAT" evidence="2">
    <location>
        <begin position="159"/>
        <end position="315"/>
    </location>
</feature>
<dbReference type="Pfam" id="PF12770">
    <property type="entry name" value="CHAT"/>
    <property type="match status" value="1"/>
</dbReference>
<feature type="compositionally biased region" description="Basic residues" evidence="1">
    <location>
        <begin position="67"/>
        <end position="79"/>
    </location>
</feature>
<evidence type="ECO:0000256" key="1">
    <source>
        <dbReference type="SAM" id="MobiDB-lite"/>
    </source>
</evidence>
<organism evidence="3">
    <name type="scientific">Lotharella globosa</name>
    <dbReference type="NCBI Taxonomy" id="91324"/>
    <lineage>
        <taxon>Eukaryota</taxon>
        <taxon>Sar</taxon>
        <taxon>Rhizaria</taxon>
        <taxon>Cercozoa</taxon>
        <taxon>Chlorarachniophyceae</taxon>
        <taxon>Lotharella</taxon>
    </lineage>
</organism>
<dbReference type="AlphaFoldDB" id="A0A7S4DZR7"/>
<dbReference type="InterPro" id="IPR024983">
    <property type="entry name" value="CHAT_dom"/>
</dbReference>
<dbReference type="EMBL" id="HBIV01048039">
    <property type="protein sequence ID" value="CAE0681591.1"/>
    <property type="molecule type" value="Transcribed_RNA"/>
</dbReference>
<dbReference type="Gene3D" id="3.40.50.300">
    <property type="entry name" value="P-loop containing nucleotide triphosphate hydrolases"/>
    <property type="match status" value="1"/>
</dbReference>
<dbReference type="PANTHER" id="PTHR47691:SF3">
    <property type="entry name" value="HTH-TYPE TRANSCRIPTIONAL REGULATOR RV0890C-RELATED"/>
    <property type="match status" value="1"/>
</dbReference>
<reference evidence="3" key="1">
    <citation type="submission" date="2021-01" db="EMBL/GenBank/DDBJ databases">
        <authorList>
            <person name="Corre E."/>
            <person name="Pelletier E."/>
            <person name="Niang G."/>
            <person name="Scheremetjew M."/>
            <person name="Finn R."/>
            <person name="Kale V."/>
            <person name="Holt S."/>
            <person name="Cochrane G."/>
            <person name="Meng A."/>
            <person name="Brown T."/>
            <person name="Cohen L."/>
        </authorList>
    </citation>
    <scope>NUCLEOTIDE SEQUENCE</scope>
    <source>
        <strain evidence="3">CCCM811</strain>
    </source>
</reference>
<dbReference type="SUPFAM" id="SSF52540">
    <property type="entry name" value="P-loop containing nucleoside triphosphate hydrolases"/>
    <property type="match status" value="1"/>
</dbReference>
<name>A0A7S4DZR7_9EUKA</name>
<dbReference type="InterPro" id="IPR027417">
    <property type="entry name" value="P-loop_NTPase"/>
</dbReference>
<evidence type="ECO:0000259" key="2">
    <source>
        <dbReference type="Pfam" id="PF12770"/>
    </source>
</evidence>
<feature type="region of interest" description="Disordered" evidence="1">
    <location>
        <begin position="24"/>
        <end position="79"/>
    </location>
</feature>
<sequence>MAAPRPEPRRRVSIWRQLLFGVDLPEVPEPPTARPSVVKDSPPSPSYPAPVKNEGKAPSNVEMQQTNKKKNLKTGRMPRKSFSCPVRVARIDPQYPRHRRDSSSFRDAMNFFHDLVVGRCACKGKSGDDASRVIVLHADPLVSVDATQYAPGKEVPVDLEIPSLPSERHTLEQIVDKCPSDICITYRHLSRMTLGEELTSTEEIRLLHLSAHGTTTKDGRYALVMENECGYADFCLLYRLTKLLKHCNVPRCVVLSACYSQMAAKIFIQAGAKHIIACRADQRIMDTSARYFNRFFYMALFNGHTVRRAFAIAKGNVAAVVDAEAGTVVRGPGSNEGKDSKQFLVLESEKFVLLPEDGDHDVVLFPCPSVRRQPRRRMPRRSISSESALNNHIPPVPAHALGRHVQVSRCVCLLQNHRCVNIVGRRKIGKSVLALLCIQYVNERNFFSDGVFFIDLAKLLRSQNLMDESSASPEESQAALVRSFAKAMGLRTNHPDFGNPTTFQEFFQTISRWHCLIVLDHANCALGASIVSQLVRVTHKAKVLVTSNLPIDLGDGPLRQVVWAKELSLGSCRELIRVLAPWKNEQAVTKLVRESTGSPGVIRASLESEMKTGGIYP</sequence>
<proteinExistence type="predicted"/>
<protein>
    <recommendedName>
        <fullName evidence="2">CHAT domain-containing protein</fullName>
    </recommendedName>
</protein>